<keyword evidence="2" id="KW-1185">Reference proteome</keyword>
<dbReference type="STRING" id="375451.RD1_3074"/>
<name>Q164K8_ROSDO</name>
<dbReference type="HOGENOM" id="CLU_3398222_0_0_5"/>
<dbReference type="EMBL" id="CP000362">
    <property type="protein sequence ID" value="ABG32585.1"/>
    <property type="molecule type" value="Genomic_DNA"/>
</dbReference>
<reference evidence="1 2" key="1">
    <citation type="journal article" date="2007" name="J. Bacteriol.">
        <title>The complete genome sequence of Roseobacter denitrificans reveals a mixotrophic rather than photosynthetic metabolism.</title>
        <authorList>
            <person name="Swingley W.D."/>
            <person name="Sadekar S."/>
            <person name="Mastrian S.D."/>
            <person name="Matthies H.J."/>
            <person name="Hao J."/>
            <person name="Ramos H."/>
            <person name="Acharya C.R."/>
            <person name="Conrad A.L."/>
            <person name="Taylor H.L."/>
            <person name="Dejesa L.C."/>
            <person name="Shah M.K."/>
            <person name="O'huallachain M.E."/>
            <person name="Lince M.T."/>
            <person name="Blankenship R.E."/>
            <person name="Beatty J.T."/>
            <person name="Touchman J.W."/>
        </authorList>
    </citation>
    <scope>NUCLEOTIDE SEQUENCE [LARGE SCALE GENOMIC DNA]</scope>
    <source>
        <strain evidence="2">ATCC 33942 / OCh 114</strain>
    </source>
</reference>
<gene>
    <name evidence="1" type="ordered locus">RD1_3074</name>
</gene>
<accession>Q164K8</accession>
<organism evidence="1 2">
    <name type="scientific">Roseobacter denitrificans (strain ATCC 33942 / OCh 114)</name>
    <name type="common">Erythrobacter sp. (strain OCh 114)</name>
    <name type="synonym">Roseobacter denitrificans</name>
    <dbReference type="NCBI Taxonomy" id="375451"/>
    <lineage>
        <taxon>Bacteria</taxon>
        <taxon>Pseudomonadati</taxon>
        <taxon>Pseudomonadota</taxon>
        <taxon>Alphaproteobacteria</taxon>
        <taxon>Rhodobacterales</taxon>
        <taxon>Roseobacteraceae</taxon>
        <taxon>Roseobacter</taxon>
    </lineage>
</organism>
<dbReference type="AlphaFoldDB" id="Q164K8"/>
<protein>
    <submittedName>
        <fullName evidence="1">Uncharacterized protein</fullName>
    </submittedName>
</protein>
<evidence type="ECO:0000313" key="2">
    <source>
        <dbReference type="Proteomes" id="UP000007029"/>
    </source>
</evidence>
<sequence>MAPADHLKRLAKNLNRMTLPAIDDFSAVPDV</sequence>
<dbReference type="KEGG" id="rde:RD1_3074"/>
<dbReference type="Proteomes" id="UP000007029">
    <property type="component" value="Chromosome"/>
</dbReference>
<evidence type="ECO:0000313" key="1">
    <source>
        <dbReference type="EMBL" id="ABG32585.1"/>
    </source>
</evidence>
<proteinExistence type="predicted"/>